<dbReference type="GO" id="GO:0051082">
    <property type="term" value="F:unfolded protein binding"/>
    <property type="evidence" value="ECO:0007669"/>
    <property type="project" value="EnsemblFungi"/>
</dbReference>
<dbReference type="VEuPathDB" id="MicrosporidiaDB:ECANGB1_1300"/>
<dbReference type="GO" id="GO:0042744">
    <property type="term" value="P:hydrogen peroxide catabolic process"/>
    <property type="evidence" value="ECO:0007669"/>
    <property type="project" value="EnsemblFungi"/>
</dbReference>
<feature type="active site" description="Cysteine sulfenic acid (-SOH) intermediate; for peroxidase activity" evidence="6">
    <location>
        <position position="48"/>
    </location>
</feature>
<keyword evidence="9" id="KW-1185">Reference proteome</keyword>
<dbReference type="GO" id="GO:0008379">
    <property type="term" value="F:thioredoxin peroxidase activity"/>
    <property type="evidence" value="ECO:0007669"/>
    <property type="project" value="EnsemblFungi"/>
</dbReference>
<feature type="domain" description="Thioredoxin" evidence="7">
    <location>
        <begin position="3"/>
        <end position="162"/>
    </location>
</feature>
<dbReference type="InterPro" id="IPR013766">
    <property type="entry name" value="Thioredoxin_domain"/>
</dbReference>
<dbReference type="InterPro" id="IPR000866">
    <property type="entry name" value="AhpC/TSA"/>
</dbReference>
<dbReference type="GO" id="GO:0061692">
    <property type="term" value="P:cellular detoxification of hydrogen peroxide"/>
    <property type="evidence" value="ECO:0007669"/>
    <property type="project" value="EnsemblFungi"/>
</dbReference>
<organism evidence="8 9">
    <name type="scientific">Enterospora canceri</name>
    <dbReference type="NCBI Taxonomy" id="1081671"/>
    <lineage>
        <taxon>Eukaryota</taxon>
        <taxon>Fungi</taxon>
        <taxon>Fungi incertae sedis</taxon>
        <taxon>Microsporidia</taxon>
        <taxon>Enterocytozoonidae</taxon>
        <taxon>Enterospora</taxon>
    </lineage>
</organism>
<dbReference type="AlphaFoldDB" id="A0A1Y1S6A2"/>
<dbReference type="Gene3D" id="3.40.30.10">
    <property type="entry name" value="Glutaredoxin"/>
    <property type="match status" value="1"/>
</dbReference>
<dbReference type="GO" id="GO:0045454">
    <property type="term" value="P:cell redox homeostasis"/>
    <property type="evidence" value="ECO:0007669"/>
    <property type="project" value="EnsemblFungi"/>
</dbReference>
<proteinExistence type="inferred from homology"/>
<gene>
    <name evidence="8" type="primary">TDX</name>
    <name evidence="8" type="ORF">ECANGB1_1300</name>
</gene>
<dbReference type="Proteomes" id="UP000192639">
    <property type="component" value="Unassembled WGS sequence"/>
</dbReference>
<dbReference type="OrthoDB" id="185659at2759"/>
<dbReference type="GO" id="GO:1900745">
    <property type="term" value="P:positive regulation of p38MAPK cascade"/>
    <property type="evidence" value="ECO:0007669"/>
    <property type="project" value="EnsemblFungi"/>
</dbReference>
<comment type="function">
    <text evidence="5">Thiol-specific peroxidase that catalyzes the reduction of hydrogen peroxide and organic hydroperoxides to water and alcohols, respectively.</text>
</comment>
<dbReference type="InterPro" id="IPR036249">
    <property type="entry name" value="Thioredoxin-like_sf"/>
</dbReference>
<evidence type="ECO:0000259" key="7">
    <source>
        <dbReference type="PROSITE" id="PS51352"/>
    </source>
</evidence>
<keyword evidence="4 5" id="KW-0676">Redox-active center</keyword>
<comment type="similarity">
    <text evidence="5">Belongs to the peroxiredoxin family.</text>
</comment>
<evidence type="ECO:0000256" key="1">
    <source>
        <dbReference type="ARBA" id="ARBA00022559"/>
    </source>
</evidence>
<accession>A0A1Y1S6A2</accession>
<dbReference type="PIRSF" id="PIRSF000239">
    <property type="entry name" value="AHPC"/>
    <property type="match status" value="1"/>
</dbReference>
<dbReference type="PANTHER" id="PTHR10681">
    <property type="entry name" value="THIOREDOXIN PEROXIDASE"/>
    <property type="match status" value="1"/>
</dbReference>
<evidence type="ECO:0000256" key="3">
    <source>
        <dbReference type="ARBA" id="ARBA00023002"/>
    </source>
</evidence>
<dbReference type="GO" id="GO:0045944">
    <property type="term" value="P:positive regulation of transcription by RNA polymerase II"/>
    <property type="evidence" value="ECO:0007669"/>
    <property type="project" value="EnsemblFungi"/>
</dbReference>
<evidence type="ECO:0000256" key="4">
    <source>
        <dbReference type="ARBA" id="ARBA00023284"/>
    </source>
</evidence>
<dbReference type="Pfam" id="PF00578">
    <property type="entry name" value="AhpC-TSA"/>
    <property type="match status" value="1"/>
</dbReference>
<protein>
    <submittedName>
        <fullName evidence="8">TDX</fullName>
    </submittedName>
</protein>
<dbReference type="PROSITE" id="PS51352">
    <property type="entry name" value="THIOREDOXIN_2"/>
    <property type="match status" value="1"/>
</dbReference>
<dbReference type="PANTHER" id="PTHR10681:SF171">
    <property type="entry name" value="PEROXIREDOXIN 4"/>
    <property type="match status" value="1"/>
</dbReference>
<name>A0A1Y1S6A2_9MICR</name>
<sequence length="178" mass="20390">MNPLDEISIKEFVLDSYSNGEFSKFSFGDVEEQYTCIIFYPQDFTFVCPTELRKISELNQQFLDLKTRVVCCSNDSIHSHKAWSNRSVHDGGLGPMSIPMLSDKNNKLSKYLGLFNEKEGYVCRSTLIYDNKNGTGKYLSVYDDAIGRSSFELMRLLEAFDFNEVHGNVCPIDFKRAN</sequence>
<keyword evidence="3 5" id="KW-0560">Oxidoreductase</keyword>
<evidence type="ECO:0000313" key="8">
    <source>
        <dbReference type="EMBL" id="ORD93966.1"/>
    </source>
</evidence>
<reference evidence="8 9" key="1">
    <citation type="journal article" date="2017" name="Environ. Microbiol.">
        <title>Decay of the glycolytic pathway and adaptation to intranuclear parasitism within Enterocytozoonidae microsporidia.</title>
        <authorList>
            <person name="Wiredu Boakye D."/>
            <person name="Jaroenlak P."/>
            <person name="Prachumwat A."/>
            <person name="Williams T.A."/>
            <person name="Bateman K.S."/>
            <person name="Itsathitphaisarn O."/>
            <person name="Sritunyalucksana K."/>
            <person name="Paszkiewicz K.H."/>
            <person name="Moore K.A."/>
            <person name="Stentiford G.D."/>
            <person name="Williams B.A."/>
        </authorList>
    </citation>
    <scope>NUCLEOTIDE SEQUENCE [LARGE SCALE GENOMIC DNA]</scope>
    <source>
        <strain evidence="8 9">GB1</strain>
    </source>
</reference>
<evidence type="ECO:0000256" key="5">
    <source>
        <dbReference type="PIRNR" id="PIRNR000239"/>
    </source>
</evidence>
<comment type="caution">
    <text evidence="8">The sequence shown here is derived from an EMBL/GenBank/DDBJ whole genome shotgun (WGS) entry which is preliminary data.</text>
</comment>
<evidence type="ECO:0000313" key="9">
    <source>
        <dbReference type="Proteomes" id="UP000192639"/>
    </source>
</evidence>
<dbReference type="EMBL" id="LWDP01000037">
    <property type="protein sequence ID" value="ORD93966.1"/>
    <property type="molecule type" value="Genomic_DNA"/>
</dbReference>
<keyword evidence="1 5" id="KW-0575">Peroxidase</keyword>
<dbReference type="SUPFAM" id="SSF52833">
    <property type="entry name" value="Thioredoxin-like"/>
    <property type="match status" value="1"/>
</dbReference>
<dbReference type="GO" id="GO:0000122">
    <property type="term" value="P:negative regulation of transcription by RNA polymerase II"/>
    <property type="evidence" value="ECO:0007669"/>
    <property type="project" value="EnsemblFungi"/>
</dbReference>
<evidence type="ECO:0000256" key="6">
    <source>
        <dbReference type="PIRSR" id="PIRSR000239-1"/>
    </source>
</evidence>
<evidence type="ECO:0000256" key="2">
    <source>
        <dbReference type="ARBA" id="ARBA00022862"/>
    </source>
</evidence>
<dbReference type="GO" id="GO:0005829">
    <property type="term" value="C:cytosol"/>
    <property type="evidence" value="ECO:0007669"/>
    <property type="project" value="TreeGrafter"/>
</dbReference>
<dbReference type="InterPro" id="IPR050217">
    <property type="entry name" value="Peroxiredoxin"/>
</dbReference>
<keyword evidence="2 5" id="KW-0049">Antioxidant</keyword>
<dbReference type="InterPro" id="IPR024706">
    <property type="entry name" value="Peroxiredoxin_AhpC-typ"/>
</dbReference>